<dbReference type="InterPro" id="IPR028939">
    <property type="entry name" value="P5C_Rdtase_cat_N"/>
</dbReference>
<dbReference type="InParanoid" id="A0A673Z932"/>
<dbReference type="PANTHER" id="PTHR11645:SF58">
    <property type="entry name" value="NADP-DEPENDENT OXIDOREDUCTASE DOMAIN-CONTAINING PROTEIN 1"/>
    <property type="match status" value="1"/>
</dbReference>
<dbReference type="SUPFAM" id="SSF51735">
    <property type="entry name" value="NAD(P)-binding Rossmann-fold domains"/>
    <property type="match status" value="1"/>
</dbReference>
<dbReference type="GO" id="GO:0004735">
    <property type="term" value="F:pyrroline-5-carboxylate reductase activity"/>
    <property type="evidence" value="ECO:0007669"/>
    <property type="project" value="TreeGrafter"/>
</dbReference>
<dbReference type="FunCoup" id="A0A673Z932">
    <property type="interactions" value="384"/>
</dbReference>
<evidence type="ECO:0000259" key="5">
    <source>
        <dbReference type="Pfam" id="PF03807"/>
    </source>
</evidence>
<dbReference type="GO" id="GO:0055129">
    <property type="term" value="P:L-proline biosynthetic process"/>
    <property type="evidence" value="ECO:0007669"/>
    <property type="project" value="TreeGrafter"/>
</dbReference>
<accession>A0A673Z932</accession>
<evidence type="ECO:0000256" key="3">
    <source>
        <dbReference type="ARBA" id="ARBA00054560"/>
    </source>
</evidence>
<feature type="domain" description="Pyrroline-5-carboxylate reductase catalytic N-terminal" evidence="5">
    <location>
        <begin position="87"/>
        <end position="175"/>
    </location>
</feature>
<proteinExistence type="inferred from homology"/>
<comment type="similarity">
    <text evidence="1">Belongs to the pyrroline-5-carboxylate reductase family.</text>
</comment>
<evidence type="ECO:0000313" key="6">
    <source>
        <dbReference type="Ensembl" id="ENSSTUP00000043342.1"/>
    </source>
</evidence>
<dbReference type="OMA" id="YCDSFGI"/>
<name>A0A673Z932_SALTR</name>
<dbReference type="InterPro" id="IPR036291">
    <property type="entry name" value="NAD(P)-bd_dom_sf"/>
</dbReference>
<organism evidence="6 7">
    <name type="scientific">Salmo trutta</name>
    <name type="common">Brown trout</name>
    <dbReference type="NCBI Taxonomy" id="8032"/>
    <lineage>
        <taxon>Eukaryota</taxon>
        <taxon>Metazoa</taxon>
        <taxon>Chordata</taxon>
        <taxon>Craniata</taxon>
        <taxon>Vertebrata</taxon>
        <taxon>Euteleostomi</taxon>
        <taxon>Actinopterygii</taxon>
        <taxon>Neopterygii</taxon>
        <taxon>Teleostei</taxon>
        <taxon>Protacanthopterygii</taxon>
        <taxon>Salmoniformes</taxon>
        <taxon>Salmonidae</taxon>
        <taxon>Salmoninae</taxon>
        <taxon>Salmo</taxon>
    </lineage>
</organism>
<dbReference type="Gene3D" id="3.40.50.720">
    <property type="entry name" value="NAD(P)-binding Rossmann-like Domain"/>
    <property type="match status" value="1"/>
</dbReference>
<reference evidence="6" key="1">
    <citation type="submission" date="2025-08" db="UniProtKB">
        <authorList>
            <consortium name="Ensembl"/>
        </authorList>
    </citation>
    <scope>IDENTIFICATION</scope>
</reference>
<dbReference type="Ensembl" id="ENSSTUT00000045249.1">
    <property type="protein sequence ID" value="ENSSTUP00000043342.1"/>
    <property type="gene ID" value="ENSSTUG00000018313.1"/>
</dbReference>
<dbReference type="AlphaFoldDB" id="A0A673Z932"/>
<gene>
    <name evidence="6" type="primary">noxred1</name>
</gene>
<reference evidence="6" key="2">
    <citation type="submission" date="2025-09" db="UniProtKB">
        <authorList>
            <consortium name="Ensembl"/>
        </authorList>
    </citation>
    <scope>IDENTIFICATION</scope>
</reference>
<keyword evidence="2" id="KW-0560">Oxidoreductase</keyword>
<sequence>MDFTVNLNSLGFECGLSEYEKECIFLRARATGLTVCGCVHAAFLCKLAYSLRYAWKLTTQYPTQYRQINPRTTAKDLVKLLEETGLTVGVLGGGHIGKQLVQVLLEKNGLKPSQINISSRRPETLEEFVKRGIMCYFDNQRLVAWADVLFLCCLPSHLPKVCAELQSHIPKHCLVYSFLSAVPLNRNITCCSNHCPKKISSKTHIFVLLHPHLFILKPQYEFVACDSVNMWLSRGHVTVALKDPKVIDASYRISDTFSYLGGLCLDPKWLFGLLYSLLNMCTAANVGSTEALGLINELFQLKGPGTVAFILNNFVNSSYASSLTPDESFPWINLVDVQSKETPLSCFISRNNSMQGCLSALYNSVMVDPLKGKKETGKPKDGTLSVITPSHCKKSDFV</sequence>
<comment type="function">
    <text evidence="3">Probable oxidoreductase.</text>
</comment>
<protein>
    <recommendedName>
        <fullName evidence="4">NADP-dependent oxidoreductase domain-containing protein 1</fullName>
    </recommendedName>
</protein>
<evidence type="ECO:0000256" key="4">
    <source>
        <dbReference type="ARBA" id="ARBA00072230"/>
    </source>
</evidence>
<evidence type="ECO:0000256" key="2">
    <source>
        <dbReference type="ARBA" id="ARBA00023002"/>
    </source>
</evidence>
<dbReference type="FunFam" id="3.40.50.720:FF:000447">
    <property type="entry name" value="NADP dependent oxidoreductase domain containing 1"/>
    <property type="match status" value="1"/>
</dbReference>
<dbReference type="Proteomes" id="UP000472277">
    <property type="component" value="Chromosome 33"/>
</dbReference>
<evidence type="ECO:0000256" key="1">
    <source>
        <dbReference type="ARBA" id="ARBA00005525"/>
    </source>
</evidence>
<keyword evidence="7" id="KW-1185">Reference proteome</keyword>
<evidence type="ECO:0000313" key="7">
    <source>
        <dbReference type="Proteomes" id="UP000472277"/>
    </source>
</evidence>
<dbReference type="GeneTree" id="ENSGT00950000183044"/>
<dbReference type="PANTHER" id="PTHR11645">
    <property type="entry name" value="PYRROLINE-5-CARBOXYLATE REDUCTASE"/>
    <property type="match status" value="1"/>
</dbReference>
<dbReference type="Pfam" id="PF03807">
    <property type="entry name" value="F420_oxidored"/>
    <property type="match status" value="1"/>
</dbReference>